<sequence>MQRPGQQVVPHRLHHLDHTGHTRRRLRVTHVRLDRTQPERPVLRPVLTVGRQQRLRLDRVAERRAGAVRLHRVDLRRSQTRSGQGLPDHPLLRRTVRRGQPVGGAVGVDRRTTHHRQHPVAVAARVRQPLQQEHAHALAPAGAVRARAERLAPAVGGQTALPAHVHERVRGRHDGHPAGQGQPALSPAQGLDRPVEGDQRRRARRVHGHRGALQPQGVGDAAGDHAGEAAVAVVGGDLLGERAQPQAPVVVHHSGEDSGVAALHRGGIDAGPLERLPRDLQQQPLLGVHGLGLTRADPEEVGVEVGRVVQEPALARGAPARPARLGVVEVGGPAPVRRERRDHVGALGDEAPQRVRGGHVTRVAAGHADDRDGFVDRDRGGREGCGAGRRVEDLRADVPGQRGGRRVVEGQRRAQPEPGGGVEPVAQLDRGEGVETDVLERPGGDHGGGSVVAEHGGGLGADELDQRLVPLGLAQPVEPLGEGRPDRGRAGRGRTAGGGPHQVPQQRRDPVRPGGERPQVHPHRHHRRFAAADGPVQEGQVLRGGQQFQAEPLHTAQGGLVEPVPHAAVTGPQAPRHRGGRLPAGGAVHGQRVEEDVGRRVVPLSRPVEDRGGGRVQHERRQVQIRRQLVQVPGRVRLRPEHGVDPLRGQRRDDAVVHDARGVHDAAQRVGRGDVRQEPGERAAVADVAGRRRHPRAQRLQLLAQPGRTRRVRTPPAGQQQVPHPVLGHQVPRHQRAQATRATGHQHRAVRVPDRVRLRLGSGHEGQAGHEDLAAAQRRLRFVRGDGGGQRAPGLLGAVGVDQHEPARVLRLRGPHQTPHRGRPQVHVLTGQRHRAAGHHHQTGVREPLVGQPRLDGGERVRRGRTGARQGVALGYGELEEHRPGYPLRAGDLLQGEGDDGRRGGPGSQAGPPEVERRVVAVPAGGAQVVAGHLTDHEGADRRHRRPGGVGDGDRRLAPARGDDAGAHGRRALRVERHVAPRER</sequence>
<keyword evidence="3" id="KW-1185">Reference proteome</keyword>
<feature type="compositionally biased region" description="Gly residues" evidence="1">
    <location>
        <begin position="445"/>
        <end position="460"/>
    </location>
</feature>
<feature type="region of interest" description="Disordered" evidence="1">
    <location>
        <begin position="474"/>
        <end position="525"/>
    </location>
</feature>
<dbReference type="AlphaFoldDB" id="A0A171DQX1"/>
<comment type="caution">
    <text evidence="2">The sequence shown here is derived from an EMBL/GenBank/DDBJ whole genome shotgun (WGS) entry which is preliminary data.</text>
</comment>
<dbReference type="AntiFam" id="ANF00248">
    <property type="entry name" value="Shadow ORF (opposite ppsD)"/>
</dbReference>
<organism evidence="2 3">
    <name type="scientific">Planomonospora sphaerica</name>
    <dbReference type="NCBI Taxonomy" id="161355"/>
    <lineage>
        <taxon>Bacteria</taxon>
        <taxon>Bacillati</taxon>
        <taxon>Actinomycetota</taxon>
        <taxon>Actinomycetes</taxon>
        <taxon>Streptosporangiales</taxon>
        <taxon>Streptosporangiaceae</taxon>
        <taxon>Planomonospora</taxon>
    </lineage>
</organism>
<evidence type="ECO:0000256" key="1">
    <source>
        <dbReference type="SAM" id="MobiDB-lite"/>
    </source>
</evidence>
<dbReference type="Proteomes" id="UP000077701">
    <property type="component" value="Unassembled WGS sequence"/>
</dbReference>
<feature type="compositionally biased region" description="Basic and acidic residues" evidence="1">
    <location>
        <begin position="406"/>
        <end position="415"/>
    </location>
</feature>
<evidence type="ECO:0000313" key="2">
    <source>
        <dbReference type="EMBL" id="GAT71454.1"/>
    </source>
</evidence>
<protein>
    <submittedName>
        <fullName evidence="2">Uncharacterized protein</fullName>
    </submittedName>
</protein>
<feature type="compositionally biased region" description="Basic and acidic residues" evidence="1">
    <location>
        <begin position="952"/>
        <end position="984"/>
    </location>
</feature>
<feature type="compositionally biased region" description="Basic and acidic residues" evidence="1">
    <location>
        <begin position="429"/>
        <end position="444"/>
    </location>
</feature>
<reference evidence="3" key="2">
    <citation type="submission" date="2016-04" db="EMBL/GenBank/DDBJ databases">
        <title>Planomonospora sphaerica JCM9374 whole genome shotgun sequence.</title>
        <authorList>
            <person name="Suzuki T."/>
            <person name="Dohra H."/>
            <person name="Kodani S."/>
        </authorList>
    </citation>
    <scope>NUCLEOTIDE SEQUENCE [LARGE SCALE GENOMIC DNA]</scope>
    <source>
        <strain evidence="3">JCM 9374</strain>
    </source>
</reference>
<proteinExistence type="predicted"/>
<feature type="compositionally biased region" description="Basic and acidic residues" evidence="1">
    <location>
        <begin position="367"/>
        <end position="382"/>
    </location>
</feature>
<feature type="region of interest" description="Disordered" evidence="1">
    <location>
        <begin position="366"/>
        <end position="462"/>
    </location>
</feature>
<dbReference type="EMBL" id="BDCX01000033">
    <property type="protein sequence ID" value="GAT71454.1"/>
    <property type="molecule type" value="Genomic_DNA"/>
</dbReference>
<feature type="region of interest" description="Disordered" evidence="1">
    <location>
        <begin position="848"/>
        <end position="914"/>
    </location>
</feature>
<evidence type="ECO:0000313" key="3">
    <source>
        <dbReference type="Proteomes" id="UP000077701"/>
    </source>
</evidence>
<reference evidence="2 3" key="1">
    <citation type="journal article" date="2016" name="Genome Announc.">
        <title>Draft Genome Sequence of Planomonospora sphaerica JCM9374, a Rare Actinomycete.</title>
        <authorList>
            <person name="Dohra H."/>
            <person name="Suzuki T."/>
            <person name="Inoue Y."/>
            <person name="Kodani S."/>
        </authorList>
    </citation>
    <scope>NUCLEOTIDE SEQUENCE [LARGE SCALE GENOMIC DNA]</scope>
    <source>
        <strain evidence="2 3">JCM 9374</strain>
    </source>
</reference>
<feature type="compositionally biased region" description="Basic residues" evidence="1">
    <location>
        <begin position="201"/>
        <end position="210"/>
    </location>
</feature>
<feature type="compositionally biased region" description="Basic and acidic residues" evidence="1">
    <location>
        <begin position="506"/>
        <end position="519"/>
    </location>
</feature>
<gene>
    <name evidence="2" type="ORF">PS9374_07145</name>
</gene>
<feature type="region of interest" description="Disordered" evidence="1">
    <location>
        <begin position="570"/>
        <end position="595"/>
    </location>
</feature>
<accession>A0A171DQX1</accession>
<name>A0A171DQX1_9ACTN</name>
<feature type="region of interest" description="Disordered" evidence="1">
    <location>
        <begin position="932"/>
        <end position="984"/>
    </location>
</feature>
<feature type="region of interest" description="Disordered" evidence="1">
    <location>
        <begin position="170"/>
        <end position="222"/>
    </location>
</feature>